<evidence type="ECO:0000256" key="1">
    <source>
        <dbReference type="SAM" id="Phobius"/>
    </source>
</evidence>
<protein>
    <recommendedName>
        <fullName evidence="4">DUF4199 domain-containing protein</fullName>
    </recommendedName>
</protein>
<gene>
    <name evidence="2" type="ORF">C1H87_04460</name>
</gene>
<keyword evidence="1" id="KW-0812">Transmembrane</keyword>
<evidence type="ECO:0000313" key="3">
    <source>
        <dbReference type="Proteomes" id="UP000235826"/>
    </source>
</evidence>
<sequence length="177" mass="20264">MSIYFSNFLNKLKKNAHLLGSVVTSFLGYFAIYKIIPEPIYGFKTFGTFIIALAVLGAFYCKEKIKKNFIKSLLATLFLLALLAIMHFKYVVKVDYNDGYYSNVLIGTSISDSELKIWNTHSDIIKQIGKDMEDIKNSYNNYYLILVIYSMLSLSFIFSFVFCLSGILEIKSKKELA</sequence>
<dbReference type="AlphaFoldDB" id="A0A2K9PLQ9"/>
<dbReference type="Proteomes" id="UP000235826">
    <property type="component" value="Chromosome"/>
</dbReference>
<feature type="transmembrane region" description="Helical" evidence="1">
    <location>
        <begin position="42"/>
        <end position="61"/>
    </location>
</feature>
<feature type="transmembrane region" description="Helical" evidence="1">
    <location>
        <begin position="142"/>
        <end position="168"/>
    </location>
</feature>
<feature type="transmembrane region" description="Helical" evidence="1">
    <location>
        <begin position="73"/>
        <end position="92"/>
    </location>
</feature>
<evidence type="ECO:0008006" key="4">
    <source>
        <dbReference type="Google" id="ProtNLM"/>
    </source>
</evidence>
<name>A0A2K9PLQ9_9FLAO</name>
<keyword evidence="3" id="KW-1185">Reference proteome</keyword>
<dbReference type="EMBL" id="CP025791">
    <property type="protein sequence ID" value="AUP78003.1"/>
    <property type="molecule type" value="Genomic_DNA"/>
</dbReference>
<dbReference type="RefSeq" id="WP_102754662.1">
    <property type="nucleotide sequence ID" value="NZ_CP025791.1"/>
</dbReference>
<organism evidence="2 3">
    <name type="scientific">Flavivirga eckloniae</name>
    <dbReference type="NCBI Taxonomy" id="1803846"/>
    <lineage>
        <taxon>Bacteria</taxon>
        <taxon>Pseudomonadati</taxon>
        <taxon>Bacteroidota</taxon>
        <taxon>Flavobacteriia</taxon>
        <taxon>Flavobacteriales</taxon>
        <taxon>Flavobacteriaceae</taxon>
        <taxon>Flavivirga</taxon>
    </lineage>
</organism>
<keyword evidence="1" id="KW-1133">Transmembrane helix</keyword>
<keyword evidence="1" id="KW-0472">Membrane</keyword>
<dbReference type="KEGG" id="fek:C1H87_04460"/>
<feature type="transmembrane region" description="Helical" evidence="1">
    <location>
        <begin position="16"/>
        <end position="36"/>
    </location>
</feature>
<proteinExistence type="predicted"/>
<evidence type="ECO:0000313" key="2">
    <source>
        <dbReference type="EMBL" id="AUP78003.1"/>
    </source>
</evidence>
<reference evidence="2 3" key="1">
    <citation type="submission" date="2018-01" db="EMBL/GenBank/DDBJ databases">
        <title>Complete genome sequence of Flavivirga eckloniae ECD14 isolated from seaweed Ecklonia cava.</title>
        <authorList>
            <person name="Lee J.H."/>
            <person name="Baik K.S."/>
            <person name="Seong C.N."/>
        </authorList>
    </citation>
    <scope>NUCLEOTIDE SEQUENCE [LARGE SCALE GENOMIC DNA]</scope>
    <source>
        <strain evidence="2 3">ECD14</strain>
    </source>
</reference>
<accession>A0A2K9PLQ9</accession>